<accession>A0A845L724</accession>
<dbReference type="EMBL" id="WXEY01000005">
    <property type="protein sequence ID" value="MZP29538.1"/>
    <property type="molecule type" value="Genomic_DNA"/>
</dbReference>
<comment type="caution">
    <text evidence="3">The sequence shown here is derived from an EMBL/GenBank/DDBJ whole genome shotgun (WGS) entry which is preliminary data.</text>
</comment>
<evidence type="ECO:0000259" key="2">
    <source>
        <dbReference type="PROSITE" id="PS50853"/>
    </source>
</evidence>
<dbReference type="Proteomes" id="UP000463470">
    <property type="component" value="Unassembled WGS sequence"/>
</dbReference>
<evidence type="ECO:0000313" key="3">
    <source>
        <dbReference type="EMBL" id="MZP29538.1"/>
    </source>
</evidence>
<dbReference type="PROSITE" id="PS50853">
    <property type="entry name" value="FN3"/>
    <property type="match status" value="1"/>
</dbReference>
<dbReference type="GO" id="GO:0017154">
    <property type="term" value="F:semaphorin receptor activity"/>
    <property type="evidence" value="ECO:0007669"/>
    <property type="project" value="InterPro"/>
</dbReference>
<dbReference type="InterPro" id="IPR003961">
    <property type="entry name" value="FN3_dom"/>
</dbReference>
<feature type="chain" id="PRO_5033004694" description="Fibronectin type-III domain-containing protein" evidence="1">
    <location>
        <begin position="31"/>
        <end position="1992"/>
    </location>
</feature>
<dbReference type="PANTHER" id="PTHR22625">
    <property type="entry name" value="PLEXIN"/>
    <property type="match status" value="1"/>
</dbReference>
<dbReference type="SMART" id="SM00429">
    <property type="entry name" value="IPT"/>
    <property type="match status" value="2"/>
</dbReference>
<proteinExistence type="predicted"/>
<dbReference type="SUPFAM" id="SSF49265">
    <property type="entry name" value="Fibronectin type III"/>
    <property type="match status" value="1"/>
</dbReference>
<dbReference type="Pfam" id="PF01833">
    <property type="entry name" value="TIG"/>
    <property type="match status" value="4"/>
</dbReference>
<dbReference type="CDD" id="cd00063">
    <property type="entry name" value="FN3"/>
    <property type="match status" value="1"/>
</dbReference>
<sequence>MCYKKMHKTIALLLMIVMLFGLIPHPPAQAAPFSPQIERFTYSAPSVSNNASDVSVTFSVYGSGFTDVSRLYLADSSGVRTEVTLARPLADSLISGTVTLPSTLHNQDLTAVFVGNDGSSRSIADAFHFRIKTTRVWFSPPSASANSPSLVNLYFYNYQDEPDISKVSGQEVYFSTTRYQVQSADPTPTNYLAKITSDSTGGKIIFYTPAMPDGAYSLSLRRVLTYTNSGVTTIITETANPDSSFWLTGSWYDPPVLSGVTAEPLSDEPDAVSLQYYGAQQSASKVKVTVAANKLESYDLPDGTTKSLAATGHYLIIRGRQYELQKIGAEWIAFIDREIVDKTSRFEPVALLRSDHVSSNPHNVTLWTDPYHRDNNTLTMNLPAPNGQIWLKLPTSAADIQDIEITGNAQAFGGILSDNHNRDVLRVIFAGGPNASEDSIRGALASPGNNEAIIVDKQAESIRIRLQTGMTLPPNQEVYCWIVSDYGRSKLDSHIYFYNDETPPLISDVTVQSINDRPVTYVAANQVPDPTKPEERASHEKDTVYRNAKKAVIELTGSGFVQDRMTVQIGSYTFAPGSSLLQVDGANGKMTVTLSAAMLSSLPVDVPITITKGTGQGAKTVTQSVTWASKTDFNNNYLTFGQNTGRLGFRFLSVPDFPSLVHSASDAERWNTRKIDPTANNYRANLSNIIEAPTQVFDWRGNHIIKLKNGQDFYRVKFAGSNPETDPDFWLQPKVAVQYTDGTNTYITETKETYVPDTSSTESTYVVSSELYFRLPDLSQMRVNGTGALIPAATFTGQGPYYADIVVQNPDGQKVTLPKAIEIVNRGATRPQIDSLFPNQVPNDNGKDVLIKGQNFRNSAADPPYVFMGFWPATSSFIDNADVKFKSVTQTFLYTDLNQVLPVNPRKTQVVVVNPDGTASNLADLIILQQRPNPPSITNVSPPYGPANSNARPYIFVTGTNFQPGGSGRLLSRIYLDEILALDLTTTPAPDPATYSFSNNLITFQLPNIPSPPTRKNMTVILQFSDDTASWYPFDTYVAPAMTVGQITPAFGPSKESGLPMADVIIKGSGFGTAPEVYVGGVKVTQFNAAPIDTQLSFRVPPLSAGKYKVTVVNPTVKSVGSAPNDFEYLPASDSASPILTTVWVDNAQAPPAALRSVGGQSVILEGNLFFVPGTEGDATKWPRVFIGGKEVAAGSFTETPTTSRIAFTSPSTDPGFFASGETSKSVNLQVLRSDGAIVSKTITITRSTPQIESVSPCGADVDDTPRPTIYITGVDIQDGMIVRFGNDVPGRTQPGDGPYDVSNTRIGSDAGDGVELVSYDSTTKRGVFRVTAPNLTALYNAQNEAQNWLTVRVYNPDAQVAQWSRKFHIFQDKEGPKILSIEPNAFSAKGGGTARIRMTNLLIDYRDKTQWPYFSFGGITVSPNDANTDINYPVDPAKDMSREPVRLIQAGNSATDEWIFDVVIPAYPLSDNVDSLNVEVLAINRLDCTSTTGVGRGSITYTREAGALQLVSITPAKSPIEGNITAVITARLTADSTSGPGSKGFIVKNNENPKVYFGTSEATVISLTPTELTVRVPAHEAGKVDVIVINPDKGQGTLPQAFTYSQMPLIESIKPSSGPQAGGIAAVIKGRGFLPNAKVTFGSTAATVKNITTNEIQLVVPAGPAIPDGDVKVAVDVTVTNSDGGSHTLTSGFTYYKEGGLPSESPEILAKALSRDRIRVSWPAVNMATAYEVQMSEGERGNYRLYEVVAPEHVQADQVYVIVKGLQSNTKYWFRVRAISTAGPGPWSDEASATTTDEQGWSGFEQPESQVVTMPGGAKLILRKSVEKYYDLRTGAMGAAKVKAVTFSPEAQGFSQPVLLDSGDWKVLLPPLSLKYNAGSMTDSHSTVQVGPAPPREAEKALMLNRYRQPISSVYEIQLTYEKDSKTFTPAAYGQAITLTLNYQPAAYGRRPVMYYYDGATRTWQKVDGYADSVAVSAAISRAGYYAVFAD</sequence>
<dbReference type="InterPro" id="IPR031148">
    <property type="entry name" value="Plexin"/>
</dbReference>
<dbReference type="OrthoDB" id="1656124at2"/>
<dbReference type="SMART" id="SM00060">
    <property type="entry name" value="FN3"/>
    <property type="match status" value="1"/>
</dbReference>
<dbReference type="SUPFAM" id="SSF81296">
    <property type="entry name" value="E set domains"/>
    <property type="match status" value="3"/>
</dbReference>
<feature type="signal peptide" evidence="1">
    <location>
        <begin position="1"/>
        <end position="30"/>
    </location>
</feature>
<keyword evidence="4" id="KW-1185">Reference proteome</keyword>
<gene>
    <name evidence="3" type="ORF">GTO91_07435</name>
</gene>
<dbReference type="RefSeq" id="WP_161257164.1">
    <property type="nucleotide sequence ID" value="NZ_WXEY01000005.1"/>
</dbReference>
<dbReference type="InterPro" id="IPR014756">
    <property type="entry name" value="Ig_E-set"/>
</dbReference>
<dbReference type="Pfam" id="PF00041">
    <property type="entry name" value="fn3"/>
    <property type="match status" value="1"/>
</dbReference>
<dbReference type="InterPro" id="IPR002909">
    <property type="entry name" value="IPT_dom"/>
</dbReference>
<evidence type="ECO:0000313" key="4">
    <source>
        <dbReference type="Proteomes" id="UP000463470"/>
    </source>
</evidence>
<dbReference type="InterPro" id="IPR013783">
    <property type="entry name" value="Ig-like_fold"/>
</dbReference>
<protein>
    <recommendedName>
        <fullName evidence="2">Fibronectin type-III domain-containing protein</fullName>
    </recommendedName>
</protein>
<dbReference type="CDD" id="cd00102">
    <property type="entry name" value="IPT"/>
    <property type="match status" value="1"/>
</dbReference>
<evidence type="ECO:0000256" key="1">
    <source>
        <dbReference type="SAM" id="SignalP"/>
    </source>
</evidence>
<dbReference type="CDD" id="cd00603">
    <property type="entry name" value="IPT_PCSR"/>
    <property type="match status" value="1"/>
</dbReference>
<name>A0A845L724_9FIRM</name>
<keyword evidence="1" id="KW-0732">Signal</keyword>
<organism evidence="3 4">
    <name type="scientific">Heliomicrobium undosum</name>
    <dbReference type="NCBI Taxonomy" id="121734"/>
    <lineage>
        <taxon>Bacteria</taxon>
        <taxon>Bacillati</taxon>
        <taxon>Bacillota</taxon>
        <taxon>Clostridia</taxon>
        <taxon>Eubacteriales</taxon>
        <taxon>Heliobacteriaceae</taxon>
        <taxon>Heliomicrobium</taxon>
    </lineage>
</organism>
<dbReference type="Gene3D" id="2.60.40.10">
    <property type="entry name" value="Immunoglobulins"/>
    <property type="match status" value="5"/>
</dbReference>
<dbReference type="PANTHER" id="PTHR22625:SF70">
    <property type="entry name" value="PLEXIN A, ISOFORM A"/>
    <property type="match status" value="1"/>
</dbReference>
<reference evidence="3 4" key="1">
    <citation type="submission" date="2020-01" db="EMBL/GenBank/DDBJ databases">
        <title>Whole-genome sequence of Heliobacterium undosum DSM 13378.</title>
        <authorList>
            <person name="Kyndt J.A."/>
            <person name="Meyer T.E."/>
        </authorList>
    </citation>
    <scope>NUCLEOTIDE SEQUENCE [LARGE SCALE GENOMIC DNA]</scope>
    <source>
        <strain evidence="3 4">DSM 13378</strain>
    </source>
</reference>
<dbReference type="InterPro" id="IPR036116">
    <property type="entry name" value="FN3_sf"/>
</dbReference>
<feature type="domain" description="Fibronectin type-III" evidence="2">
    <location>
        <begin position="1703"/>
        <end position="1799"/>
    </location>
</feature>